<protein>
    <submittedName>
        <fullName evidence="1">Uncharacterized protein</fullName>
    </submittedName>
</protein>
<gene>
    <name evidence="1" type="ORF">CHR55_28980</name>
</gene>
<proteinExistence type="predicted"/>
<dbReference type="Proteomes" id="UP000230886">
    <property type="component" value="Unassembled WGS sequence"/>
</dbReference>
<comment type="caution">
    <text evidence="1">The sequence shown here is derived from an EMBL/GenBank/DDBJ whole genome shotgun (WGS) entry which is preliminary data.</text>
</comment>
<sequence length="87" mass="9261">MLSGCENTGAIQNCLSVGVDDGGFPARGAVSALDSRAARTPVRDSITALRSSAVSEFGLHAEPLTPVVRVTRRRAELVDRRSLLRLI</sequence>
<accession>A0A2A5J2L6</accession>
<evidence type="ECO:0000313" key="2">
    <source>
        <dbReference type="Proteomes" id="UP000230886"/>
    </source>
</evidence>
<organism evidence="1 2">
    <name type="scientific">Rhodococcus qingshengii</name>
    <dbReference type="NCBI Taxonomy" id="334542"/>
    <lineage>
        <taxon>Bacteria</taxon>
        <taxon>Bacillati</taxon>
        <taxon>Actinomycetota</taxon>
        <taxon>Actinomycetes</taxon>
        <taxon>Mycobacteriales</taxon>
        <taxon>Nocardiaceae</taxon>
        <taxon>Rhodococcus</taxon>
        <taxon>Rhodococcus erythropolis group</taxon>
    </lineage>
</organism>
<reference evidence="1 2" key="1">
    <citation type="submission" date="2017-07" db="EMBL/GenBank/DDBJ databases">
        <title>Draft sequence of Rhodococcus enclensis 23b-28.</title>
        <authorList>
            <person name="Besaury L."/>
            <person name="Sancelme M."/>
            <person name="Amato P."/>
            <person name="Lallement A."/>
            <person name="Delort A.-M."/>
        </authorList>
    </citation>
    <scope>NUCLEOTIDE SEQUENCE [LARGE SCALE GENOMIC DNA]</scope>
    <source>
        <strain evidence="1 2">23b-28</strain>
    </source>
</reference>
<evidence type="ECO:0000313" key="1">
    <source>
        <dbReference type="EMBL" id="PCK23820.1"/>
    </source>
</evidence>
<dbReference type="AlphaFoldDB" id="A0A2A5J2L6"/>
<dbReference type="EMBL" id="NOVD01000044">
    <property type="protein sequence ID" value="PCK23820.1"/>
    <property type="molecule type" value="Genomic_DNA"/>
</dbReference>
<name>A0A2A5J2L6_RHOSG</name>